<feature type="domain" description="MYND-type" evidence="5">
    <location>
        <begin position="19"/>
        <end position="58"/>
    </location>
</feature>
<dbReference type="Pfam" id="PF01753">
    <property type="entry name" value="zf-MYND"/>
    <property type="match status" value="1"/>
</dbReference>
<keyword evidence="3" id="KW-0862">Zinc</keyword>
<dbReference type="AlphaFoldDB" id="A0AAD6ZP71"/>
<dbReference type="PROSITE" id="PS01360">
    <property type="entry name" value="ZF_MYND_1"/>
    <property type="match status" value="1"/>
</dbReference>
<keyword evidence="2 4" id="KW-0863">Zinc-finger</keyword>
<evidence type="ECO:0000256" key="3">
    <source>
        <dbReference type="ARBA" id="ARBA00022833"/>
    </source>
</evidence>
<keyword evidence="1" id="KW-0479">Metal-binding</keyword>
<dbReference type="InterPro" id="IPR002893">
    <property type="entry name" value="Znf_MYND"/>
</dbReference>
<keyword evidence="7" id="KW-1185">Reference proteome</keyword>
<dbReference type="Pfam" id="PF20179">
    <property type="entry name" value="MSS51_C"/>
    <property type="match status" value="1"/>
</dbReference>
<dbReference type="GO" id="GO:0008270">
    <property type="term" value="F:zinc ion binding"/>
    <property type="evidence" value="ECO:0007669"/>
    <property type="project" value="UniProtKB-KW"/>
</dbReference>
<proteinExistence type="predicted"/>
<sequence length="472" mass="52844">MAQKRPPLPPWTAELGLACYKCFKEDNVHLSRCSGCLRISYCGPECQKRDWELHKPLCKALRAMEKNSLIAATLISALPKMPITDWKVVNDSMTQACLDVVFPFYRGSLQRPPTLFEANLILGEPRCLACTRTDQLIRMEAAQNGADNFRRLIPCPECHLTFCCSPAHWDAARPLHHGPCEEALDGLSQCTMNRQIHALLKTRTLMISVHDFPVRFVWHPKRVKSAWTPLSGSSWEAEFHDEMRKYAGKLTARSVFLAIMEASDNLSMAMTVLHGLEMLNDDDGWTRKHMLRVHIIGASAMEANSVIIFEEILNHLPQVKILKLVLCGPDMPVGALSQTVALETCSECTQLGRQHIQEHVADKYHIFVKNQGSQFQKPDLCIVFNSGASVVSTHTWLPTLKLLVEGKIPTVFTSYNREEAEGQAALLRAADAKLHPAVGPTRNPWGSIKLHHPPPKVYGFDSSNGWLAGGFR</sequence>
<evidence type="ECO:0000313" key="7">
    <source>
        <dbReference type="Proteomes" id="UP001218218"/>
    </source>
</evidence>
<evidence type="ECO:0000256" key="1">
    <source>
        <dbReference type="ARBA" id="ARBA00022723"/>
    </source>
</evidence>
<dbReference type="PANTHER" id="PTHR28069">
    <property type="entry name" value="GH20023P"/>
    <property type="match status" value="1"/>
</dbReference>
<evidence type="ECO:0000259" key="5">
    <source>
        <dbReference type="PROSITE" id="PS50865"/>
    </source>
</evidence>
<evidence type="ECO:0000313" key="6">
    <source>
        <dbReference type="EMBL" id="KAJ7331073.1"/>
    </source>
</evidence>
<evidence type="ECO:0000256" key="4">
    <source>
        <dbReference type="PROSITE-ProRule" id="PRU00134"/>
    </source>
</evidence>
<dbReference type="PROSITE" id="PS50865">
    <property type="entry name" value="ZF_MYND_2"/>
    <property type="match status" value="1"/>
</dbReference>
<dbReference type="Proteomes" id="UP001218218">
    <property type="component" value="Unassembled WGS sequence"/>
</dbReference>
<dbReference type="EMBL" id="JARIHO010000036">
    <property type="protein sequence ID" value="KAJ7331073.1"/>
    <property type="molecule type" value="Genomic_DNA"/>
</dbReference>
<organism evidence="6 7">
    <name type="scientific">Mycena albidolilacea</name>
    <dbReference type="NCBI Taxonomy" id="1033008"/>
    <lineage>
        <taxon>Eukaryota</taxon>
        <taxon>Fungi</taxon>
        <taxon>Dikarya</taxon>
        <taxon>Basidiomycota</taxon>
        <taxon>Agaricomycotina</taxon>
        <taxon>Agaricomycetes</taxon>
        <taxon>Agaricomycetidae</taxon>
        <taxon>Agaricales</taxon>
        <taxon>Marasmiineae</taxon>
        <taxon>Mycenaceae</taxon>
        <taxon>Mycena</taxon>
    </lineage>
</organism>
<dbReference type="InterPro" id="IPR046824">
    <property type="entry name" value="Mss51-like_C"/>
</dbReference>
<comment type="caution">
    <text evidence="6">The sequence shown here is derived from an EMBL/GenBank/DDBJ whole genome shotgun (WGS) entry which is preliminary data.</text>
</comment>
<accession>A0AAD6ZP71</accession>
<reference evidence="6" key="1">
    <citation type="submission" date="2023-03" db="EMBL/GenBank/DDBJ databases">
        <title>Massive genome expansion in bonnet fungi (Mycena s.s.) driven by repeated elements and novel gene families across ecological guilds.</title>
        <authorList>
            <consortium name="Lawrence Berkeley National Laboratory"/>
            <person name="Harder C.B."/>
            <person name="Miyauchi S."/>
            <person name="Viragh M."/>
            <person name="Kuo A."/>
            <person name="Thoen E."/>
            <person name="Andreopoulos B."/>
            <person name="Lu D."/>
            <person name="Skrede I."/>
            <person name="Drula E."/>
            <person name="Henrissat B."/>
            <person name="Morin E."/>
            <person name="Kohler A."/>
            <person name="Barry K."/>
            <person name="LaButti K."/>
            <person name="Morin E."/>
            <person name="Salamov A."/>
            <person name="Lipzen A."/>
            <person name="Mereny Z."/>
            <person name="Hegedus B."/>
            <person name="Baldrian P."/>
            <person name="Stursova M."/>
            <person name="Weitz H."/>
            <person name="Taylor A."/>
            <person name="Grigoriev I.V."/>
            <person name="Nagy L.G."/>
            <person name="Martin F."/>
            <person name="Kauserud H."/>
        </authorList>
    </citation>
    <scope>NUCLEOTIDE SEQUENCE</scope>
    <source>
        <strain evidence="6">CBHHK002</strain>
    </source>
</reference>
<dbReference type="PANTHER" id="PTHR28069:SF2">
    <property type="entry name" value="GH20023P"/>
    <property type="match status" value="1"/>
</dbReference>
<dbReference type="Gene3D" id="6.10.140.2220">
    <property type="match status" value="1"/>
</dbReference>
<dbReference type="SUPFAM" id="SSF144232">
    <property type="entry name" value="HIT/MYND zinc finger-like"/>
    <property type="match status" value="1"/>
</dbReference>
<protein>
    <recommendedName>
        <fullName evidence="5">MYND-type domain-containing protein</fullName>
    </recommendedName>
</protein>
<name>A0AAD6ZP71_9AGAR</name>
<gene>
    <name evidence="6" type="ORF">DFH08DRAFT_882230</name>
</gene>
<evidence type="ECO:0000256" key="2">
    <source>
        <dbReference type="ARBA" id="ARBA00022771"/>
    </source>
</evidence>